<gene>
    <name evidence="2" type="ORF">IDH44_20775</name>
</gene>
<dbReference type="EMBL" id="JACXIZ010000043">
    <property type="protein sequence ID" value="MBD2847632.1"/>
    <property type="molecule type" value="Genomic_DNA"/>
</dbReference>
<dbReference type="RefSeq" id="WP_190920740.1">
    <property type="nucleotide sequence ID" value="NZ_JACXIZ010000043.1"/>
</dbReference>
<organism evidence="2 3">
    <name type="scientific">Paenibacillus sabuli</name>
    <dbReference type="NCBI Taxonomy" id="2772509"/>
    <lineage>
        <taxon>Bacteria</taxon>
        <taxon>Bacillati</taxon>
        <taxon>Bacillota</taxon>
        <taxon>Bacilli</taxon>
        <taxon>Bacillales</taxon>
        <taxon>Paenibacillaceae</taxon>
        <taxon>Paenibacillus</taxon>
    </lineage>
</organism>
<dbReference type="Proteomes" id="UP000621560">
    <property type="component" value="Unassembled WGS sequence"/>
</dbReference>
<proteinExistence type="predicted"/>
<accession>A0A927BVJ8</accession>
<name>A0A927BVJ8_9BACL</name>
<dbReference type="PANTHER" id="PTHR43630">
    <property type="entry name" value="POLY-BETA-1,6-N-ACETYL-D-GLUCOSAMINE SYNTHASE"/>
    <property type="match status" value="1"/>
</dbReference>
<dbReference type="AlphaFoldDB" id="A0A927BVJ8"/>
<evidence type="ECO:0000313" key="2">
    <source>
        <dbReference type="EMBL" id="MBD2847632.1"/>
    </source>
</evidence>
<keyword evidence="3" id="KW-1185">Reference proteome</keyword>
<dbReference type="InterPro" id="IPR029044">
    <property type="entry name" value="Nucleotide-diphossugar_trans"/>
</dbReference>
<reference evidence="2" key="1">
    <citation type="submission" date="2020-09" db="EMBL/GenBank/DDBJ databases">
        <title>A novel bacterium of genus Paenibacillus, isolated from South China Sea.</title>
        <authorList>
            <person name="Huang H."/>
            <person name="Mo K."/>
            <person name="Hu Y."/>
        </authorList>
    </citation>
    <scope>NUCLEOTIDE SEQUENCE</scope>
    <source>
        <strain evidence="2">IB182496</strain>
    </source>
</reference>
<dbReference type="InterPro" id="IPR019734">
    <property type="entry name" value="TPR_rpt"/>
</dbReference>
<dbReference type="Pfam" id="PF00535">
    <property type="entry name" value="Glycos_transf_2"/>
    <property type="match status" value="1"/>
</dbReference>
<dbReference type="CDD" id="cd02511">
    <property type="entry name" value="Beta4Glucosyltransferase"/>
    <property type="match status" value="1"/>
</dbReference>
<feature type="domain" description="Glycosyltransferase 2-like" evidence="1">
    <location>
        <begin position="5"/>
        <end position="111"/>
    </location>
</feature>
<dbReference type="SUPFAM" id="SSF53448">
    <property type="entry name" value="Nucleotide-diphospho-sugar transferases"/>
    <property type="match status" value="1"/>
</dbReference>
<dbReference type="InterPro" id="IPR011990">
    <property type="entry name" value="TPR-like_helical_dom_sf"/>
</dbReference>
<dbReference type="SMART" id="SM00028">
    <property type="entry name" value="TPR"/>
    <property type="match status" value="3"/>
</dbReference>
<sequence length="370" mass="41632">MISISLCMIVKNEEAVLERCLSSVKEAVDEIIVVDTGSGDRTKTIAEQHGAHVYDFEWIDDFAAARNTAFAKATSTYILWLDADDVLEADDLAKLQSLKRTLDPSVDSVTMRYDLSHDEFGNVTFSLRRNRLVKRSRGFRWIGAVHEYLEVGGHIINSDIAVKHRSAGKEKDPGRNLKIYERRLVKGDALTPRDQYYYANELKDHGRHSEAISYYDRFIGGGAGWIEDVISACGKLADCYHALGDRQAELEASLRALQYGAPRAEFCCRIGYAFMQRKDYEAASVWYRLATTLVPPAEHLGFHNPACHTWLPRLQLAVCLDRLGRIAEASVWNEQALSYRPEDAAMLGNRTYFLKRLQEEEAAAASGGQS</sequence>
<dbReference type="Pfam" id="PF13181">
    <property type="entry name" value="TPR_8"/>
    <property type="match status" value="1"/>
</dbReference>
<comment type="caution">
    <text evidence="2">The sequence shown here is derived from an EMBL/GenBank/DDBJ whole genome shotgun (WGS) entry which is preliminary data.</text>
</comment>
<evidence type="ECO:0000313" key="3">
    <source>
        <dbReference type="Proteomes" id="UP000621560"/>
    </source>
</evidence>
<dbReference type="InterPro" id="IPR001173">
    <property type="entry name" value="Glyco_trans_2-like"/>
</dbReference>
<protein>
    <submittedName>
        <fullName evidence="2">Glycosyltransferase</fullName>
    </submittedName>
</protein>
<dbReference type="Gene3D" id="1.25.40.10">
    <property type="entry name" value="Tetratricopeptide repeat domain"/>
    <property type="match status" value="1"/>
</dbReference>
<dbReference type="PANTHER" id="PTHR43630:SF2">
    <property type="entry name" value="GLYCOSYLTRANSFERASE"/>
    <property type="match status" value="1"/>
</dbReference>
<evidence type="ECO:0000259" key="1">
    <source>
        <dbReference type="Pfam" id="PF00535"/>
    </source>
</evidence>
<dbReference type="SUPFAM" id="SSF48452">
    <property type="entry name" value="TPR-like"/>
    <property type="match status" value="1"/>
</dbReference>
<dbReference type="Gene3D" id="3.90.550.10">
    <property type="entry name" value="Spore Coat Polysaccharide Biosynthesis Protein SpsA, Chain A"/>
    <property type="match status" value="1"/>
</dbReference>